<dbReference type="InterPro" id="IPR036282">
    <property type="entry name" value="Glutathione-S-Trfase_C_sf"/>
</dbReference>
<dbReference type="InterPro" id="IPR050983">
    <property type="entry name" value="GST_Omega/HSP26"/>
</dbReference>
<comment type="caution">
    <text evidence="2">The sequence shown here is derived from an EMBL/GenBank/DDBJ whole genome shotgun (WGS) entry which is preliminary data.</text>
</comment>
<feature type="domain" description="GST N-terminal" evidence="1">
    <location>
        <begin position="2"/>
        <end position="80"/>
    </location>
</feature>
<dbReference type="Gene3D" id="3.40.30.10">
    <property type="entry name" value="Glutaredoxin"/>
    <property type="match status" value="1"/>
</dbReference>
<proteinExistence type="predicted"/>
<evidence type="ECO:0000259" key="1">
    <source>
        <dbReference type="PROSITE" id="PS50404"/>
    </source>
</evidence>
<sequence length="223" mass="26234">MIMNHLYSFRRCPYAMRARTGLHLSNLNPEVREIILKNKPAEMLAISPKGTVPVLVYSDQVIAESLDIFQFALKQYPQQNCPYLNKDQYQTLIESLDSKDAKSLIQQNDVEFKPWLDKYKYADRHPEMSQIAYRQQAELFIGNLEQQLSQDAFLFANHPTFADYAIFPFIRQFAGVDPSWFASCPYPKVRAWLNSLIESELFKQVMTKYPLWLDDKRTIHLKW</sequence>
<dbReference type="PANTHER" id="PTHR43968">
    <property type="match status" value="1"/>
</dbReference>
<protein>
    <submittedName>
        <fullName evidence="2">Glutathione S-transferase</fullName>
    </submittedName>
</protein>
<dbReference type="SUPFAM" id="SSF47616">
    <property type="entry name" value="GST C-terminal domain-like"/>
    <property type="match status" value="1"/>
</dbReference>
<dbReference type="EMBL" id="JAMTCD010000026">
    <property type="protein sequence ID" value="MCT7943280.1"/>
    <property type="molecule type" value="Genomic_DNA"/>
</dbReference>
<organism evidence="2 3">
    <name type="scientific">Shewanella holmiensis</name>
    <dbReference type="NCBI Taxonomy" id="2952222"/>
    <lineage>
        <taxon>Bacteria</taxon>
        <taxon>Pseudomonadati</taxon>
        <taxon>Pseudomonadota</taxon>
        <taxon>Gammaproteobacteria</taxon>
        <taxon>Alteromonadales</taxon>
        <taxon>Shewanellaceae</taxon>
        <taxon>Shewanella</taxon>
    </lineage>
</organism>
<reference evidence="2" key="1">
    <citation type="journal article" date="2023" name="Int. J. Syst. Evol. Microbiol.">
        <title>&lt;i&gt;Shewanella septentrionalis&lt;/i&gt; sp. nov. and &lt;i&gt;Shewanella holmiensis&lt;/i&gt; sp. nov., isolated from Baltic Sea water and sediments.</title>
        <authorList>
            <person name="Martin-Rodriguez A.J."/>
            <person name="Thorell K."/>
            <person name="Joffre E."/>
            <person name="Jensie-Markopoulos S."/>
            <person name="Moore E.R.B."/>
            <person name="Sjoling A."/>
        </authorList>
    </citation>
    <scope>NUCLEOTIDE SEQUENCE</scope>
    <source>
        <strain evidence="2">SP1S2-7</strain>
    </source>
</reference>
<evidence type="ECO:0000313" key="3">
    <source>
        <dbReference type="Proteomes" id="UP001155546"/>
    </source>
</evidence>
<dbReference type="CDD" id="cd03196">
    <property type="entry name" value="GST_C_5"/>
    <property type="match status" value="1"/>
</dbReference>
<dbReference type="RefSeq" id="WP_261299627.1">
    <property type="nucleotide sequence ID" value="NZ_JAMTCD010000026.1"/>
</dbReference>
<evidence type="ECO:0000313" key="2">
    <source>
        <dbReference type="EMBL" id="MCT7943280.1"/>
    </source>
</evidence>
<name>A0A9X3AW23_9GAMM</name>
<dbReference type="Gene3D" id="1.20.1050.10">
    <property type="match status" value="1"/>
</dbReference>
<dbReference type="PANTHER" id="PTHR43968:SF6">
    <property type="entry name" value="GLUTATHIONE S-TRANSFERASE OMEGA"/>
    <property type="match status" value="1"/>
</dbReference>
<dbReference type="Proteomes" id="UP001155546">
    <property type="component" value="Unassembled WGS sequence"/>
</dbReference>
<dbReference type="InterPro" id="IPR004045">
    <property type="entry name" value="Glutathione_S-Trfase_N"/>
</dbReference>
<dbReference type="SFLD" id="SFLDS00019">
    <property type="entry name" value="Glutathione_Transferase_(cytos"/>
    <property type="match status" value="1"/>
</dbReference>
<gene>
    <name evidence="2" type="ORF">NE535_16045</name>
</gene>
<dbReference type="PROSITE" id="PS50404">
    <property type="entry name" value="GST_NTER"/>
    <property type="match status" value="1"/>
</dbReference>
<dbReference type="SUPFAM" id="SSF52833">
    <property type="entry name" value="Thioredoxin-like"/>
    <property type="match status" value="1"/>
</dbReference>
<keyword evidence="3" id="KW-1185">Reference proteome</keyword>
<dbReference type="Pfam" id="PF13410">
    <property type="entry name" value="GST_C_2"/>
    <property type="match status" value="1"/>
</dbReference>
<dbReference type="InterPro" id="IPR036249">
    <property type="entry name" value="Thioredoxin-like_sf"/>
</dbReference>
<dbReference type="GO" id="GO:0005737">
    <property type="term" value="C:cytoplasm"/>
    <property type="evidence" value="ECO:0007669"/>
    <property type="project" value="TreeGrafter"/>
</dbReference>
<accession>A0A9X3AW23</accession>
<dbReference type="Pfam" id="PF13417">
    <property type="entry name" value="GST_N_3"/>
    <property type="match status" value="1"/>
</dbReference>
<dbReference type="AlphaFoldDB" id="A0A9X3AW23"/>
<dbReference type="SFLD" id="SFLDG00358">
    <property type="entry name" value="Main_(cytGST)"/>
    <property type="match status" value="1"/>
</dbReference>
<dbReference type="InterPro" id="IPR040079">
    <property type="entry name" value="Glutathione_S-Trfase"/>
</dbReference>